<reference evidence="1" key="1">
    <citation type="submission" date="2019-07" db="EMBL/GenBank/DDBJ databases">
        <title>Toxilogical consequences of a new and cryptic species of cyanobacteria (Komarekiella delphini-convector) recovered from the epidermis of a bottlenose dolphin and 1500 ft. in the air.</title>
        <authorList>
            <person name="Brown A.O."/>
            <person name="Dvorak P."/>
            <person name="Villanueva C.D."/>
            <person name="Foss A.J."/>
            <person name="Garvey A.D."/>
            <person name="Gibson Q.A."/>
            <person name="Johansen J.R."/>
            <person name="Casamatta D.A."/>
        </authorList>
    </citation>
    <scope>NUCLEOTIDE SEQUENCE</scope>
    <source>
        <strain evidence="1">SJRDD-AB1</strain>
    </source>
</reference>
<evidence type="ECO:0000313" key="1">
    <source>
        <dbReference type="EMBL" id="MBD6620743.1"/>
    </source>
</evidence>
<comment type="caution">
    <text evidence="1">The sequence shown here is derived from an EMBL/GenBank/DDBJ whole genome shotgun (WGS) entry which is preliminary data.</text>
</comment>
<proteinExistence type="predicted"/>
<sequence>MQTSLKTLTRLDIVIAWEVKGTHLLLTYYDNYKTLLDLTSPDTSNTLKYTAELYRFQEEEWD</sequence>
<dbReference type="Proteomes" id="UP001165986">
    <property type="component" value="Unassembled WGS sequence"/>
</dbReference>
<accession>A0AA40T4Y0</accession>
<evidence type="ECO:0000313" key="2">
    <source>
        <dbReference type="Proteomes" id="UP001165986"/>
    </source>
</evidence>
<dbReference type="EMBL" id="VJXY01000081">
    <property type="protein sequence ID" value="MBD6620743.1"/>
    <property type="molecule type" value="Genomic_DNA"/>
</dbReference>
<dbReference type="RefSeq" id="WP_191762050.1">
    <property type="nucleotide sequence ID" value="NZ_VJXY01000081.1"/>
</dbReference>
<gene>
    <name evidence="1" type="ORF">FNW02_34540</name>
</gene>
<protein>
    <submittedName>
        <fullName evidence="1">Uncharacterized protein</fullName>
    </submittedName>
</protein>
<organism evidence="1 2">
    <name type="scientific">Komarekiella delphini-convector SJRDD-AB1</name>
    <dbReference type="NCBI Taxonomy" id="2593771"/>
    <lineage>
        <taxon>Bacteria</taxon>
        <taxon>Bacillati</taxon>
        <taxon>Cyanobacteriota</taxon>
        <taxon>Cyanophyceae</taxon>
        <taxon>Nostocales</taxon>
        <taxon>Nostocaceae</taxon>
        <taxon>Komarekiella</taxon>
        <taxon>Komarekiella delphini-convector</taxon>
    </lineage>
</organism>
<keyword evidence="2" id="KW-1185">Reference proteome</keyword>
<name>A0AA40T4Y0_9NOST</name>
<dbReference type="AlphaFoldDB" id="A0AA40T4Y0"/>